<dbReference type="AlphaFoldDB" id="A0A7R8YVS9"/>
<dbReference type="Proteomes" id="UP000594454">
    <property type="component" value="Chromosome 3"/>
</dbReference>
<dbReference type="InParanoid" id="A0A7R8YVS9"/>
<sequence>MSVDNRRHHLSEFRDLFRALFNISDRDVQTRVLDAINGVVNEDQDYCSRCQYRRNRTFSDAEVQTNFTATVTIKKCSISVQTDPVAASPDSTVEPVTPPALVAIGSRKPLNIRIAERKNSAETKDFPSSSVKRLMAQCAGNKKNRVECVVWETTTVGQSPPLEATDCQRNDPVMKNGSEQRRKTTRRRNTDSPHNSKMHQVLDSDVDRSNSPIVLSRSVSNSPKLLPVILSNIPIDRSGPMPNSSIALPGPLLKTKTFDETRPYQSVVKRRKRTSKVPRVEKAETGDKSSIEEILNSKMTPTSAKRSKLTYESEFRKFIKPNQEKNSQIIEELIGCYTTDEINQTVKSLEEPVNVIEQMKREWAISLVCFDGYYAVHKAIVENELPALKRQIYVLKFRKININQMLTDDDETPLQLAVKHNSALPIVSELIQSGADVNEKDKDNNTILHLAMKYSSDSKLLKLLLSKVNSKIFNVYNDNGETALHVGVSEEKFLMCKTFLEFIDQQEKLLSPGQGISDLVKLSDTFRQILNILPSREPTELNARKQSILNAKNQKSGRTPLFLALSNRSEKAEIMVLLLLVHLADPRICDFNGMDSVAFAMETYESNRYNDALETSVVFFEKISLQIRENDSASDG</sequence>
<protein>
    <submittedName>
        <fullName evidence="5">Uncharacterized protein</fullName>
    </submittedName>
</protein>
<evidence type="ECO:0000256" key="2">
    <source>
        <dbReference type="ARBA" id="ARBA00023043"/>
    </source>
</evidence>
<keyword evidence="2 3" id="KW-0040">ANK repeat</keyword>
<dbReference type="PROSITE" id="PS50297">
    <property type="entry name" value="ANK_REP_REGION"/>
    <property type="match status" value="1"/>
</dbReference>
<dbReference type="InterPro" id="IPR002110">
    <property type="entry name" value="Ankyrin_rpt"/>
</dbReference>
<evidence type="ECO:0000256" key="4">
    <source>
        <dbReference type="SAM" id="MobiDB-lite"/>
    </source>
</evidence>
<feature type="repeat" description="ANK" evidence="3">
    <location>
        <begin position="409"/>
        <end position="442"/>
    </location>
</feature>
<dbReference type="SMART" id="SM00248">
    <property type="entry name" value="ANK"/>
    <property type="match status" value="4"/>
</dbReference>
<evidence type="ECO:0000313" key="5">
    <source>
        <dbReference type="EMBL" id="CAD7086101.1"/>
    </source>
</evidence>
<dbReference type="SUPFAM" id="SSF48403">
    <property type="entry name" value="Ankyrin repeat"/>
    <property type="match status" value="1"/>
</dbReference>
<evidence type="ECO:0000256" key="3">
    <source>
        <dbReference type="PROSITE-ProRule" id="PRU00023"/>
    </source>
</evidence>
<name>A0A7R8YVS9_HERIL</name>
<reference evidence="5 6" key="1">
    <citation type="submission" date="2020-11" db="EMBL/GenBank/DDBJ databases">
        <authorList>
            <person name="Wallbank WR R."/>
            <person name="Pardo Diaz C."/>
            <person name="Kozak K."/>
            <person name="Martin S."/>
            <person name="Jiggins C."/>
            <person name="Moest M."/>
            <person name="Warren A I."/>
            <person name="Generalovic N T."/>
            <person name="Byers J.R.P. K."/>
            <person name="Montejo-Kovacevich G."/>
            <person name="Yen C E."/>
        </authorList>
    </citation>
    <scope>NUCLEOTIDE SEQUENCE [LARGE SCALE GENOMIC DNA]</scope>
</reference>
<dbReference type="EMBL" id="LR899011">
    <property type="protein sequence ID" value="CAD7086101.1"/>
    <property type="molecule type" value="Genomic_DNA"/>
</dbReference>
<evidence type="ECO:0000313" key="6">
    <source>
        <dbReference type="Proteomes" id="UP000594454"/>
    </source>
</evidence>
<organism evidence="5 6">
    <name type="scientific">Hermetia illucens</name>
    <name type="common">Black soldier fly</name>
    <dbReference type="NCBI Taxonomy" id="343691"/>
    <lineage>
        <taxon>Eukaryota</taxon>
        <taxon>Metazoa</taxon>
        <taxon>Ecdysozoa</taxon>
        <taxon>Arthropoda</taxon>
        <taxon>Hexapoda</taxon>
        <taxon>Insecta</taxon>
        <taxon>Pterygota</taxon>
        <taxon>Neoptera</taxon>
        <taxon>Endopterygota</taxon>
        <taxon>Diptera</taxon>
        <taxon>Brachycera</taxon>
        <taxon>Stratiomyomorpha</taxon>
        <taxon>Stratiomyidae</taxon>
        <taxon>Hermetiinae</taxon>
        <taxon>Hermetia</taxon>
    </lineage>
</organism>
<dbReference type="PANTHER" id="PTHR24126">
    <property type="entry name" value="ANKYRIN REPEAT, PH AND SEC7 DOMAIN CONTAINING PROTEIN SECG-RELATED"/>
    <property type="match status" value="1"/>
</dbReference>
<evidence type="ECO:0000256" key="1">
    <source>
        <dbReference type="ARBA" id="ARBA00022737"/>
    </source>
</evidence>
<feature type="region of interest" description="Disordered" evidence="4">
    <location>
        <begin position="159"/>
        <end position="209"/>
    </location>
</feature>
<dbReference type="FunCoup" id="A0A7R8YVS9">
    <property type="interactions" value="98"/>
</dbReference>
<keyword evidence="6" id="KW-1185">Reference proteome</keyword>
<keyword evidence="1" id="KW-0677">Repeat</keyword>
<proteinExistence type="predicted"/>
<dbReference type="OrthoDB" id="10254947at2759"/>
<dbReference type="PROSITE" id="PS50088">
    <property type="entry name" value="ANK_REPEAT"/>
    <property type="match status" value="1"/>
</dbReference>
<gene>
    <name evidence="5" type="ORF">HERILL_LOCUS8897</name>
</gene>
<dbReference type="Gene3D" id="1.25.40.20">
    <property type="entry name" value="Ankyrin repeat-containing domain"/>
    <property type="match status" value="1"/>
</dbReference>
<dbReference type="InterPro" id="IPR036770">
    <property type="entry name" value="Ankyrin_rpt-contain_sf"/>
</dbReference>
<accession>A0A7R8YVS9</accession>
<dbReference type="Pfam" id="PF12796">
    <property type="entry name" value="Ank_2"/>
    <property type="match status" value="1"/>
</dbReference>